<reference evidence="2" key="1">
    <citation type="journal article" date="2022" name="bioRxiv">
        <title>Sequencing and chromosome-scale assembly of the giantPleurodeles waltlgenome.</title>
        <authorList>
            <person name="Brown T."/>
            <person name="Elewa A."/>
            <person name="Iarovenko S."/>
            <person name="Subramanian E."/>
            <person name="Araus A.J."/>
            <person name="Petzold A."/>
            <person name="Susuki M."/>
            <person name="Suzuki K.-i.T."/>
            <person name="Hayashi T."/>
            <person name="Toyoda A."/>
            <person name="Oliveira C."/>
            <person name="Osipova E."/>
            <person name="Leigh N.D."/>
            <person name="Simon A."/>
            <person name="Yun M.H."/>
        </authorList>
    </citation>
    <scope>NUCLEOTIDE SEQUENCE</scope>
    <source>
        <strain evidence="2">20211129_DDA</strain>
        <tissue evidence="2">Liver</tissue>
    </source>
</reference>
<feature type="compositionally biased region" description="Basic and acidic residues" evidence="1">
    <location>
        <begin position="110"/>
        <end position="121"/>
    </location>
</feature>
<protein>
    <submittedName>
        <fullName evidence="2">Uncharacterized protein</fullName>
    </submittedName>
</protein>
<sequence length="154" mass="16790">MSGSEARPASGTAQPVTISEASLGQPPEAAPPLLIWTWPQAHTVLPAGPTGQQRWGPRGGRRSISQKGVRGREKAPPHMSHRAPTLESVNSHLRMPARCRKMRGGPQPPNRDDPKPHREPWPDQATERAPQGQHRSTSVQKARGLLQVPGTRVM</sequence>
<dbReference type="EMBL" id="JANPWB010000009">
    <property type="protein sequence ID" value="KAJ1148598.1"/>
    <property type="molecule type" value="Genomic_DNA"/>
</dbReference>
<comment type="caution">
    <text evidence="2">The sequence shown here is derived from an EMBL/GenBank/DDBJ whole genome shotgun (WGS) entry which is preliminary data.</text>
</comment>
<evidence type="ECO:0000313" key="2">
    <source>
        <dbReference type="EMBL" id="KAJ1148598.1"/>
    </source>
</evidence>
<evidence type="ECO:0000313" key="3">
    <source>
        <dbReference type="Proteomes" id="UP001066276"/>
    </source>
</evidence>
<dbReference type="AlphaFoldDB" id="A0AAV7R925"/>
<name>A0AAV7R925_PLEWA</name>
<feature type="compositionally biased region" description="Polar residues" evidence="1">
    <location>
        <begin position="11"/>
        <end position="22"/>
    </location>
</feature>
<accession>A0AAV7R925</accession>
<gene>
    <name evidence="2" type="ORF">NDU88_001426</name>
</gene>
<evidence type="ECO:0000256" key="1">
    <source>
        <dbReference type="SAM" id="MobiDB-lite"/>
    </source>
</evidence>
<proteinExistence type="predicted"/>
<feature type="region of interest" description="Disordered" evidence="1">
    <location>
        <begin position="1"/>
        <end position="154"/>
    </location>
</feature>
<organism evidence="2 3">
    <name type="scientific">Pleurodeles waltl</name>
    <name type="common">Iberian ribbed newt</name>
    <dbReference type="NCBI Taxonomy" id="8319"/>
    <lineage>
        <taxon>Eukaryota</taxon>
        <taxon>Metazoa</taxon>
        <taxon>Chordata</taxon>
        <taxon>Craniata</taxon>
        <taxon>Vertebrata</taxon>
        <taxon>Euteleostomi</taxon>
        <taxon>Amphibia</taxon>
        <taxon>Batrachia</taxon>
        <taxon>Caudata</taxon>
        <taxon>Salamandroidea</taxon>
        <taxon>Salamandridae</taxon>
        <taxon>Pleurodelinae</taxon>
        <taxon>Pleurodeles</taxon>
    </lineage>
</organism>
<keyword evidence="3" id="KW-1185">Reference proteome</keyword>
<dbReference type="Proteomes" id="UP001066276">
    <property type="component" value="Chromosome 5"/>
</dbReference>